<dbReference type="Proteomes" id="UP000002207">
    <property type="component" value="Chromosome"/>
</dbReference>
<dbReference type="Pfam" id="PF22531">
    <property type="entry name" value="DUF7002"/>
    <property type="match status" value="1"/>
</dbReference>
<proteinExistence type="predicted"/>
<keyword evidence="2" id="KW-1185">Reference proteome</keyword>
<dbReference type="HOGENOM" id="CLU_1208666_0_0_0"/>
<dbReference type="KEGG" id="aca:ACP_0440"/>
<sequence length="215" mass="24357">MPISTNEFALSYPKLFHVSLARDVDQILNHGLLSTTALLDLCGYEGENRSQIESCQRTHVVSISHPFHGKFLINDQAPMSEAPLRKCLIDFTPREWYESLNRRVFFWPTQARLEKYLAARLARGRQRLVLSFDTRSLLDVLDYDLLELSPINSGNATRKAARRGSETFLKLRAFPFQERRRAVGLGKAVAEVTCPYALGPDTLGQLAFSSATIRQ</sequence>
<dbReference type="eggNOG" id="ENOG5031FPE">
    <property type="taxonomic scope" value="Bacteria"/>
</dbReference>
<name>C1F0U3_ACIC5</name>
<dbReference type="InParanoid" id="C1F0U3"/>
<dbReference type="AlphaFoldDB" id="C1F0U3"/>
<dbReference type="RefSeq" id="WP_012680834.1">
    <property type="nucleotide sequence ID" value="NC_012483.1"/>
</dbReference>
<protein>
    <submittedName>
        <fullName evidence="1">Uncharacterized protein</fullName>
    </submittedName>
</protein>
<dbReference type="InterPro" id="IPR054271">
    <property type="entry name" value="DUF7002"/>
</dbReference>
<dbReference type="STRING" id="240015.ACP_0440"/>
<reference evidence="1 2" key="1">
    <citation type="journal article" date="2009" name="Appl. Environ. Microbiol.">
        <title>Three genomes from the phylum Acidobacteria provide insight into the lifestyles of these microorganisms in soils.</title>
        <authorList>
            <person name="Ward N.L."/>
            <person name="Challacombe J.F."/>
            <person name="Janssen P.H."/>
            <person name="Henrissat B."/>
            <person name="Coutinho P.M."/>
            <person name="Wu M."/>
            <person name="Xie G."/>
            <person name="Haft D.H."/>
            <person name="Sait M."/>
            <person name="Badger J."/>
            <person name="Barabote R.D."/>
            <person name="Bradley B."/>
            <person name="Brettin T.S."/>
            <person name="Brinkac L.M."/>
            <person name="Bruce D."/>
            <person name="Creasy T."/>
            <person name="Daugherty S.C."/>
            <person name="Davidsen T.M."/>
            <person name="DeBoy R.T."/>
            <person name="Detter J.C."/>
            <person name="Dodson R.J."/>
            <person name="Durkin A.S."/>
            <person name="Ganapathy A."/>
            <person name="Gwinn-Giglio M."/>
            <person name="Han C.S."/>
            <person name="Khouri H."/>
            <person name="Kiss H."/>
            <person name="Kothari S.P."/>
            <person name="Madupu R."/>
            <person name="Nelson K.E."/>
            <person name="Nelson W.C."/>
            <person name="Paulsen I."/>
            <person name="Penn K."/>
            <person name="Ren Q."/>
            <person name="Rosovitz M.J."/>
            <person name="Selengut J.D."/>
            <person name="Shrivastava S."/>
            <person name="Sullivan S.A."/>
            <person name="Tapia R."/>
            <person name="Thompson L.S."/>
            <person name="Watkins K.L."/>
            <person name="Yang Q."/>
            <person name="Yu C."/>
            <person name="Zafar N."/>
            <person name="Zhou L."/>
            <person name="Kuske C.R."/>
        </authorList>
    </citation>
    <scope>NUCLEOTIDE SEQUENCE [LARGE SCALE GENOMIC DNA]</scope>
    <source>
        <strain evidence="2">ATCC 51196 / DSM 11244 / BCRC 80197 / JCM 7670 / NBRC 15755 / NCIMB 13165 / 161</strain>
    </source>
</reference>
<organism evidence="1 2">
    <name type="scientific">Acidobacterium capsulatum (strain ATCC 51196 / DSM 11244 / BCRC 80197 / JCM 7670 / NBRC 15755 / NCIMB 13165 / 161)</name>
    <dbReference type="NCBI Taxonomy" id="240015"/>
    <lineage>
        <taxon>Bacteria</taxon>
        <taxon>Pseudomonadati</taxon>
        <taxon>Acidobacteriota</taxon>
        <taxon>Terriglobia</taxon>
        <taxon>Terriglobales</taxon>
        <taxon>Acidobacteriaceae</taxon>
        <taxon>Acidobacterium</taxon>
    </lineage>
</organism>
<dbReference type="OrthoDB" id="154268at2"/>
<accession>C1F0U3</accession>
<gene>
    <name evidence="1" type="ordered locus">ACP_0440</name>
</gene>
<evidence type="ECO:0000313" key="1">
    <source>
        <dbReference type="EMBL" id="ACO33727.1"/>
    </source>
</evidence>
<evidence type="ECO:0000313" key="2">
    <source>
        <dbReference type="Proteomes" id="UP000002207"/>
    </source>
</evidence>
<dbReference type="EMBL" id="CP001472">
    <property type="protein sequence ID" value="ACO33727.1"/>
    <property type="molecule type" value="Genomic_DNA"/>
</dbReference>